<reference evidence="4 5" key="1">
    <citation type="submission" date="2020-08" db="EMBL/GenBank/DDBJ databases">
        <title>Genomic Encyclopedia of Type Strains, Phase IV (KMG-IV): sequencing the most valuable type-strain genomes for metagenomic binning, comparative biology and taxonomic classification.</title>
        <authorList>
            <person name="Goeker M."/>
        </authorList>
    </citation>
    <scope>NUCLEOTIDE SEQUENCE [LARGE SCALE GENOMIC DNA]</scope>
    <source>
        <strain evidence="4 5">DSM 103725</strain>
    </source>
</reference>
<feature type="domain" description="SUF system FeS cluster assembly SufBD N-terminal" evidence="3">
    <location>
        <begin position="13"/>
        <end position="162"/>
    </location>
</feature>
<dbReference type="PANTHER" id="PTHR43575">
    <property type="entry name" value="PROTEIN ABCI7, CHLOROPLASTIC"/>
    <property type="match status" value="1"/>
</dbReference>
<protein>
    <submittedName>
        <fullName evidence="4">Fe-S cluster assembly protein SufD</fullName>
    </submittedName>
</protein>
<name>A0A7X0H6D0_9BACT</name>
<dbReference type="AlphaFoldDB" id="A0A7X0H6D0"/>
<dbReference type="EMBL" id="JACHGY010000001">
    <property type="protein sequence ID" value="MBB6429877.1"/>
    <property type="molecule type" value="Genomic_DNA"/>
</dbReference>
<sequence>MIDVTPNRPIPECQSWLNPLREAGRIAFNKIGWPGRKNESWRFTDLSELKAHNFVSAVEDEVLSLEQAQQFAIPELEDVTLVFVNGRYQAHLSDDPAGLGDGITCCTLRKAACEHRAMLEPYIGQLTRDTDDPFTALSNASIEGGVFVHVPKGQAANKPLHILSIATAGSGGTAEPIATHPRNVVVAEQNAELTVIEHYVTLSDDAVYLNNAITEVFAAERAKVHHYLLEKESESAYNVSSLYAHLEEEADIRSHTVLLGGKLVRNNVLPTLAGKNAHCLINGLYVGHNEQHLDNAMRVHHAAPDCESRQFYKGILNGKSRGVFTGRIIVDQVAQLTDAVQSNRNMLLSEEARVNARPQLEIYADDVQCTHGCTTGAVDPESVFYFMSRGLSEDVSRAMLIYAFAAEGFDRMELVPVRRLLAREMIAKLPKAYDLSIEV</sequence>
<dbReference type="InterPro" id="IPR000825">
    <property type="entry name" value="SUF_FeS_clus_asmbl_SufBD_core"/>
</dbReference>
<dbReference type="GO" id="GO:0016226">
    <property type="term" value="P:iron-sulfur cluster assembly"/>
    <property type="evidence" value="ECO:0007669"/>
    <property type="project" value="InterPro"/>
</dbReference>
<feature type="domain" description="SUF system FeS cluster assembly SufBD core" evidence="2">
    <location>
        <begin position="177"/>
        <end position="404"/>
    </location>
</feature>
<evidence type="ECO:0000313" key="5">
    <source>
        <dbReference type="Proteomes" id="UP000541810"/>
    </source>
</evidence>
<dbReference type="SUPFAM" id="SSF101960">
    <property type="entry name" value="Stabilizer of iron transporter SufD"/>
    <property type="match status" value="1"/>
</dbReference>
<gene>
    <name evidence="4" type="ORF">HNQ40_001683</name>
</gene>
<dbReference type="Pfam" id="PF19295">
    <property type="entry name" value="SufBD_N"/>
    <property type="match status" value="1"/>
</dbReference>
<comment type="similarity">
    <text evidence="1">Belongs to the iron-sulfur cluster assembly SufBD family.</text>
</comment>
<evidence type="ECO:0000259" key="2">
    <source>
        <dbReference type="Pfam" id="PF01458"/>
    </source>
</evidence>
<dbReference type="InterPro" id="IPR037284">
    <property type="entry name" value="SUF_FeS_clus_asmbl_SufBD_sf"/>
</dbReference>
<organism evidence="4 5">
    <name type="scientific">Algisphaera agarilytica</name>
    <dbReference type="NCBI Taxonomy" id="1385975"/>
    <lineage>
        <taxon>Bacteria</taxon>
        <taxon>Pseudomonadati</taxon>
        <taxon>Planctomycetota</taxon>
        <taxon>Phycisphaerae</taxon>
        <taxon>Phycisphaerales</taxon>
        <taxon>Phycisphaeraceae</taxon>
        <taxon>Algisphaera</taxon>
    </lineage>
</organism>
<dbReference type="RefSeq" id="WP_184677436.1">
    <property type="nucleotide sequence ID" value="NZ_JACHGY010000001.1"/>
</dbReference>
<evidence type="ECO:0000259" key="3">
    <source>
        <dbReference type="Pfam" id="PF19295"/>
    </source>
</evidence>
<dbReference type="Proteomes" id="UP000541810">
    <property type="component" value="Unassembled WGS sequence"/>
</dbReference>
<dbReference type="PANTHER" id="PTHR43575:SF1">
    <property type="entry name" value="PROTEIN ABCI7, CHLOROPLASTIC"/>
    <property type="match status" value="1"/>
</dbReference>
<proteinExistence type="inferred from homology"/>
<dbReference type="Pfam" id="PF01458">
    <property type="entry name" value="SUFBD_core"/>
    <property type="match status" value="1"/>
</dbReference>
<accession>A0A7X0H6D0</accession>
<dbReference type="NCBIfam" id="TIGR01981">
    <property type="entry name" value="sufD"/>
    <property type="match status" value="1"/>
</dbReference>
<evidence type="ECO:0000313" key="4">
    <source>
        <dbReference type="EMBL" id="MBB6429877.1"/>
    </source>
</evidence>
<dbReference type="InterPro" id="IPR055346">
    <property type="entry name" value="Fe-S_cluster_assembly_SufBD"/>
</dbReference>
<dbReference type="InterPro" id="IPR045595">
    <property type="entry name" value="SufBD_N"/>
</dbReference>
<dbReference type="InterPro" id="IPR011542">
    <property type="entry name" value="SUF_FeS_clus_asmbl_SufD"/>
</dbReference>
<comment type="caution">
    <text evidence="4">The sequence shown here is derived from an EMBL/GenBank/DDBJ whole genome shotgun (WGS) entry which is preliminary data.</text>
</comment>
<evidence type="ECO:0000256" key="1">
    <source>
        <dbReference type="ARBA" id="ARBA00043967"/>
    </source>
</evidence>
<keyword evidence="5" id="KW-1185">Reference proteome</keyword>